<name>A0A2N6K4J1_FISMU</name>
<dbReference type="Proteomes" id="UP000235036">
    <property type="component" value="Unassembled WGS sequence"/>
</dbReference>
<evidence type="ECO:0000313" key="2">
    <source>
        <dbReference type="Proteomes" id="UP000235036"/>
    </source>
</evidence>
<proteinExistence type="predicted"/>
<dbReference type="AlphaFoldDB" id="A0A2N6K4J1"/>
<comment type="caution">
    <text evidence="1">The sequence shown here is derived from an EMBL/GenBank/DDBJ whole genome shotgun (WGS) entry which is preliminary data.</text>
</comment>
<keyword evidence="2" id="KW-1185">Reference proteome</keyword>
<reference evidence="1 2" key="1">
    <citation type="submission" date="2017-08" db="EMBL/GenBank/DDBJ databases">
        <title>Genomes of Fischerella (Mastigocladus) sp. strains.</title>
        <authorList>
            <person name="Miller S.R."/>
        </authorList>
    </citation>
    <scope>NUCLEOTIDE SEQUENCE [LARGE SCALE GENOMIC DNA]</scope>
    <source>
        <strain evidence="1 2">CCMEE 5323</strain>
    </source>
</reference>
<evidence type="ECO:0000313" key="1">
    <source>
        <dbReference type="EMBL" id="PLZ91101.1"/>
    </source>
</evidence>
<accession>A0A2N6K4J1</accession>
<dbReference type="EMBL" id="NRQW01000192">
    <property type="protein sequence ID" value="PLZ91101.1"/>
    <property type="molecule type" value="Genomic_DNA"/>
</dbReference>
<gene>
    <name evidence="1" type="ORF">CEN44_09340</name>
</gene>
<protein>
    <submittedName>
        <fullName evidence="1">Uncharacterized protein</fullName>
    </submittedName>
</protein>
<organism evidence="1 2">
    <name type="scientific">Fischerella muscicola CCMEE 5323</name>
    <dbReference type="NCBI Taxonomy" id="2019572"/>
    <lineage>
        <taxon>Bacteria</taxon>
        <taxon>Bacillati</taxon>
        <taxon>Cyanobacteriota</taxon>
        <taxon>Cyanophyceae</taxon>
        <taxon>Nostocales</taxon>
        <taxon>Hapalosiphonaceae</taxon>
        <taxon>Fischerella</taxon>
    </lineage>
</organism>
<sequence length="76" mass="8958">MFCTQSVFIILKNIEVKNILSVNFIGFTSKYIDTLWQHLESKTTKLVNSTFKIYHNFWSCDLELANVCLRQKPLDQ</sequence>